<accession>A0ABV6FN61</accession>
<evidence type="ECO:0000256" key="2">
    <source>
        <dbReference type="ARBA" id="ARBA00022741"/>
    </source>
</evidence>
<dbReference type="CDD" id="cd17991">
    <property type="entry name" value="DEXHc_TRCF"/>
    <property type="match status" value="1"/>
</dbReference>
<organism evidence="12 13">
    <name type="scientific">Fontibacter flavus</name>
    <dbReference type="NCBI Taxonomy" id="654838"/>
    <lineage>
        <taxon>Bacteria</taxon>
        <taxon>Pseudomonadati</taxon>
        <taxon>Bacteroidota</taxon>
        <taxon>Cytophagia</taxon>
        <taxon>Cytophagales</taxon>
        <taxon>Cyclobacteriaceae</taxon>
        <taxon>Fontibacter</taxon>
    </lineage>
</organism>
<keyword evidence="3 9" id="KW-0227">DNA damage</keyword>
<dbReference type="SUPFAM" id="SSF141259">
    <property type="entry name" value="CarD-like"/>
    <property type="match status" value="1"/>
</dbReference>
<dbReference type="EC" id="3.6.4.-" evidence="9"/>
<feature type="domain" description="Helicase ATP-binding" evidence="10">
    <location>
        <begin position="575"/>
        <end position="736"/>
    </location>
</feature>
<dbReference type="SUPFAM" id="SSF143517">
    <property type="entry name" value="TRCF domain-like"/>
    <property type="match status" value="1"/>
</dbReference>
<keyword evidence="8 9" id="KW-0234">DNA repair</keyword>
<dbReference type="Gene3D" id="2.40.10.170">
    <property type="match status" value="1"/>
</dbReference>
<keyword evidence="4 9" id="KW-0378">Hydrolase</keyword>
<keyword evidence="7 9" id="KW-0238">DNA-binding</keyword>
<dbReference type="HAMAP" id="MF_00969">
    <property type="entry name" value="TRCF"/>
    <property type="match status" value="1"/>
</dbReference>
<dbReference type="Pfam" id="PF02559">
    <property type="entry name" value="CarD_TRCF_RID"/>
    <property type="match status" value="1"/>
</dbReference>
<evidence type="ECO:0000259" key="11">
    <source>
        <dbReference type="PROSITE" id="PS51194"/>
    </source>
</evidence>
<evidence type="ECO:0000259" key="10">
    <source>
        <dbReference type="PROSITE" id="PS51192"/>
    </source>
</evidence>
<dbReference type="Gene3D" id="3.30.2060.10">
    <property type="entry name" value="Penicillin-binding protein 1b domain"/>
    <property type="match status" value="1"/>
</dbReference>
<comment type="subcellular location">
    <subcellularLocation>
        <location evidence="9">Cytoplasm</location>
    </subcellularLocation>
</comment>
<dbReference type="InterPro" id="IPR037235">
    <property type="entry name" value="TRCF-like_C_D7"/>
</dbReference>
<keyword evidence="13" id="KW-1185">Reference proteome</keyword>
<keyword evidence="6 9" id="KW-0067">ATP-binding</keyword>
<dbReference type="InterPro" id="IPR001650">
    <property type="entry name" value="Helicase_C-like"/>
</dbReference>
<dbReference type="SMART" id="SM00490">
    <property type="entry name" value="HELICc"/>
    <property type="match status" value="1"/>
</dbReference>
<dbReference type="Pfam" id="PF03461">
    <property type="entry name" value="TRCF"/>
    <property type="match status" value="1"/>
</dbReference>
<dbReference type="NCBIfam" id="TIGR00580">
    <property type="entry name" value="mfd"/>
    <property type="match status" value="1"/>
</dbReference>
<keyword evidence="2 9" id="KW-0547">Nucleotide-binding</keyword>
<dbReference type="PROSITE" id="PS51192">
    <property type="entry name" value="HELICASE_ATP_BIND_1"/>
    <property type="match status" value="1"/>
</dbReference>
<comment type="function">
    <text evidence="9">Couples transcription and DNA repair by recognizing RNA polymerase (RNAP) stalled at DNA lesions. Mediates ATP-dependent release of RNAP and its truncated transcript from the DNA, and recruitment of nucleotide excision repair machinery to the damaged site.</text>
</comment>
<keyword evidence="5" id="KW-0347">Helicase</keyword>
<dbReference type="SUPFAM" id="SSF52540">
    <property type="entry name" value="P-loop containing nucleoside triphosphate hydrolases"/>
    <property type="match status" value="3"/>
</dbReference>
<dbReference type="InterPro" id="IPR004576">
    <property type="entry name" value="Mfd"/>
</dbReference>
<evidence type="ECO:0000256" key="1">
    <source>
        <dbReference type="ARBA" id="ARBA00022490"/>
    </source>
</evidence>
<evidence type="ECO:0000256" key="9">
    <source>
        <dbReference type="HAMAP-Rule" id="MF_00969"/>
    </source>
</evidence>
<dbReference type="InterPro" id="IPR011545">
    <property type="entry name" value="DEAD/DEAH_box_helicase_dom"/>
</dbReference>
<name>A0ABV6FN61_9BACT</name>
<comment type="similarity">
    <text evidence="9">In the C-terminal section; belongs to the helicase family. RecG subfamily.</text>
</comment>
<comment type="similarity">
    <text evidence="9">In the N-terminal section; belongs to the UvrB family.</text>
</comment>
<comment type="caution">
    <text evidence="12">The sequence shown here is derived from an EMBL/GenBank/DDBJ whole genome shotgun (WGS) entry which is preliminary data.</text>
</comment>
<dbReference type="SMART" id="SM00487">
    <property type="entry name" value="DEXDc"/>
    <property type="match status" value="1"/>
</dbReference>
<evidence type="ECO:0000256" key="4">
    <source>
        <dbReference type="ARBA" id="ARBA00022801"/>
    </source>
</evidence>
<keyword evidence="1 9" id="KW-0963">Cytoplasm</keyword>
<dbReference type="PROSITE" id="PS51194">
    <property type="entry name" value="HELICASE_CTER"/>
    <property type="match status" value="1"/>
</dbReference>
<dbReference type="SMART" id="SM01058">
    <property type="entry name" value="CarD_TRCF"/>
    <property type="match status" value="1"/>
</dbReference>
<dbReference type="InterPro" id="IPR027417">
    <property type="entry name" value="P-loop_NTPase"/>
</dbReference>
<dbReference type="PANTHER" id="PTHR47964">
    <property type="entry name" value="ATP-DEPENDENT DNA HELICASE HOMOLOG RECG, CHLOROPLASTIC"/>
    <property type="match status" value="1"/>
</dbReference>
<dbReference type="Pfam" id="PF17757">
    <property type="entry name" value="UvrB_inter"/>
    <property type="match status" value="1"/>
</dbReference>
<dbReference type="InterPro" id="IPR003711">
    <property type="entry name" value="CarD-like/TRCF_RID"/>
</dbReference>
<dbReference type="Gene3D" id="3.90.1150.50">
    <property type="entry name" value="Transcription-repair-coupling factor, D7 domain"/>
    <property type="match status" value="1"/>
</dbReference>
<dbReference type="InterPro" id="IPR047112">
    <property type="entry name" value="RecG/Mfd"/>
</dbReference>
<dbReference type="InterPro" id="IPR005118">
    <property type="entry name" value="TRCF_C"/>
</dbReference>
<evidence type="ECO:0000256" key="8">
    <source>
        <dbReference type="ARBA" id="ARBA00023204"/>
    </source>
</evidence>
<dbReference type="Proteomes" id="UP001589797">
    <property type="component" value="Unassembled WGS sequence"/>
</dbReference>
<dbReference type="Pfam" id="PF00270">
    <property type="entry name" value="DEAD"/>
    <property type="match status" value="1"/>
</dbReference>
<dbReference type="InterPro" id="IPR014001">
    <property type="entry name" value="Helicase_ATP-bd"/>
</dbReference>
<dbReference type="RefSeq" id="WP_382385760.1">
    <property type="nucleotide sequence ID" value="NZ_JBHLWI010000002.1"/>
</dbReference>
<protein>
    <recommendedName>
        <fullName evidence="9">Transcription-repair-coupling factor</fullName>
        <shortName evidence="9">TRCF</shortName>
        <ecNumber evidence="9">3.6.4.-</ecNumber>
    </recommendedName>
</protein>
<dbReference type="Pfam" id="PF00271">
    <property type="entry name" value="Helicase_C"/>
    <property type="match status" value="1"/>
</dbReference>
<dbReference type="InterPro" id="IPR041471">
    <property type="entry name" value="UvrB_inter"/>
</dbReference>
<dbReference type="EMBL" id="JBHLWI010000002">
    <property type="protein sequence ID" value="MFC0261306.1"/>
    <property type="molecule type" value="Genomic_DNA"/>
</dbReference>
<dbReference type="SMART" id="SM00982">
    <property type="entry name" value="TRCF"/>
    <property type="match status" value="1"/>
</dbReference>
<dbReference type="PANTHER" id="PTHR47964:SF1">
    <property type="entry name" value="ATP-DEPENDENT DNA HELICASE HOMOLOG RECG, CHLOROPLASTIC"/>
    <property type="match status" value="1"/>
</dbReference>
<evidence type="ECO:0000313" key="13">
    <source>
        <dbReference type="Proteomes" id="UP001589797"/>
    </source>
</evidence>
<dbReference type="InterPro" id="IPR036101">
    <property type="entry name" value="CarD-like/TRCF_RID_sf"/>
</dbReference>
<sequence>MEKKDFLSLYANDPFVKNVAETIAQRTQKHFQIKGLSGSLDMILFHETFNQLGGFHLIIAHDKEEAAYLSNDLQELFTGRETLIFPSSYKKPYQYDEVENANILLRAEILNRILAKENKDEIIVTYAEALYEKVINKRALKDNTFVAKVGEKVDLEFIAELLSTYDFEKTDFVYEPGQFSIRGGIVDIFSYANEQPFRLELFGKEIESIRTFDPESQLSVSQIDQISIIPNVQTKLLQEVRQSFLEFLPDNAHIWFKDYQFTLDTLDEHFEKAERQFHHIVKATENEKLLIKPTDLFDNADSFSQKIEAYTQIEFGHKFYFKKAEVFQFDSQPQPSFNKNFELLVENLVDNEKKGWLNVICSESDKQISRLENIFQELDPTLKVQSMLIGLREGFVDKGLEIACYTDHQIFERFHRYKTKQKASKSKALTLRELKTLNPGDFVVHVDYGVGRFAGLEKVDVAGNLQEAVRLVFRDDDLLYVNIHSLHKISKYSGQEGTMPIMSKLGSPEWENKKKKVKSKVKDIAKELISLYAKRRNAPGFKFSPDSVLQVELESSFVFEDTPDQAAATADVKADMEKQYPMDRLVCGDVGFGKTEVAVRAAFKAVNDRKQVAVLVPTTILAMQHYQTFMERLKDFPVKVDYINRFRTVKEIKEITKQVTTGEIDILVGTHRIVNKDVKFKDLGLLIIDEEQKFGVKVKDQLKELKVNVDVLTLTATPIPRTLHFSLMGARDLSVIATPPPNRQPVTTEIHTFQEEVIRDAIAYELRRGGQVFFVHNRVGEIESIANLILRLVPDARVAGAHGQMDGKKLEKIMVKFIEGEYDVLVSTNIIESGLDIPNANTIIINRAHMFGLSDLHQMRGRVGRSNKKAFCYLLTTPTSGLTTEARKRLQTLEEFSDLGDGFKVAMRDLDIRGAGNLLGAEQSGFITDLGFDMYHKILDEAVQELKENEFAALFEVDLKEKVEVLVQDCVIETDFELLIPETYVSNISERLNLYSKLDNIKKEDELQAFAKSIEDRFGPIPSVVDDLFETVRLRWLAERLGFEKLTLKNDLMKCYFVPSSRETYYKSDTFGQVLRYIQTQPKYCKIKEIKGRLILNVSGVNSIQKAKKWLQEMKN</sequence>
<evidence type="ECO:0000256" key="6">
    <source>
        <dbReference type="ARBA" id="ARBA00022840"/>
    </source>
</evidence>
<evidence type="ECO:0000256" key="5">
    <source>
        <dbReference type="ARBA" id="ARBA00022806"/>
    </source>
</evidence>
<dbReference type="Gene3D" id="3.40.50.300">
    <property type="entry name" value="P-loop containing nucleotide triphosphate hydrolases"/>
    <property type="match status" value="2"/>
</dbReference>
<reference evidence="12 13" key="1">
    <citation type="submission" date="2024-09" db="EMBL/GenBank/DDBJ databases">
        <authorList>
            <person name="Sun Q."/>
            <person name="Mori K."/>
        </authorList>
    </citation>
    <scope>NUCLEOTIDE SEQUENCE [LARGE SCALE GENOMIC DNA]</scope>
    <source>
        <strain evidence="12 13">CCM 7650</strain>
    </source>
</reference>
<evidence type="ECO:0000256" key="7">
    <source>
        <dbReference type="ARBA" id="ARBA00023125"/>
    </source>
</evidence>
<feature type="domain" description="Helicase C-terminal" evidence="11">
    <location>
        <begin position="745"/>
        <end position="911"/>
    </location>
</feature>
<proteinExistence type="inferred from homology"/>
<evidence type="ECO:0000313" key="12">
    <source>
        <dbReference type="EMBL" id="MFC0261306.1"/>
    </source>
</evidence>
<gene>
    <name evidence="9 12" type="primary">mfd</name>
    <name evidence="12" type="ORF">ACFFIP_01330</name>
</gene>
<evidence type="ECO:0000256" key="3">
    <source>
        <dbReference type="ARBA" id="ARBA00022763"/>
    </source>
</evidence>